<feature type="transmembrane region" description="Helical" evidence="1">
    <location>
        <begin position="43"/>
        <end position="69"/>
    </location>
</feature>
<feature type="transmembrane region" description="Helical" evidence="1">
    <location>
        <begin position="12"/>
        <end position="31"/>
    </location>
</feature>
<reference evidence="2" key="1">
    <citation type="journal article" date="2020" name="Nature">
        <title>Giant virus diversity and host interactions through global metagenomics.</title>
        <authorList>
            <person name="Schulz F."/>
            <person name="Roux S."/>
            <person name="Paez-Espino D."/>
            <person name="Jungbluth S."/>
            <person name="Walsh D.A."/>
            <person name="Denef V.J."/>
            <person name="McMahon K.D."/>
            <person name="Konstantinidis K.T."/>
            <person name="Eloe-Fadrosh E.A."/>
            <person name="Kyrpides N.C."/>
            <person name="Woyke T."/>
        </authorList>
    </citation>
    <scope>NUCLEOTIDE SEQUENCE</scope>
    <source>
        <strain evidence="2">GVMAG-M-3300023184-135</strain>
    </source>
</reference>
<sequence length="148" mass="15990">MLASPKDITASLAVLAVYMIVALVGAPPRVMDSLLAYPLVVRGAWLLVVIGAAYYKYYMTAVLIAVLGLHIAMDARSSYIFSNAGIMGQYAELQRNDPRFAGSLDVKVADGALNMDPPRWLDPGQSPLPLLLFPPSIDQLEKIQSNVA</sequence>
<keyword evidence="1" id="KW-0812">Transmembrane</keyword>
<accession>A0A6C0HKZ1</accession>
<evidence type="ECO:0000313" key="2">
    <source>
        <dbReference type="EMBL" id="QHT81030.1"/>
    </source>
</evidence>
<dbReference type="AlphaFoldDB" id="A0A6C0HKZ1"/>
<organism evidence="2">
    <name type="scientific">viral metagenome</name>
    <dbReference type="NCBI Taxonomy" id="1070528"/>
    <lineage>
        <taxon>unclassified sequences</taxon>
        <taxon>metagenomes</taxon>
        <taxon>organismal metagenomes</taxon>
    </lineage>
</organism>
<evidence type="ECO:0000256" key="1">
    <source>
        <dbReference type="SAM" id="Phobius"/>
    </source>
</evidence>
<name>A0A6C0HKZ1_9ZZZZ</name>
<proteinExistence type="predicted"/>
<keyword evidence="1" id="KW-0472">Membrane</keyword>
<keyword evidence="1" id="KW-1133">Transmembrane helix</keyword>
<protein>
    <submittedName>
        <fullName evidence="2">Uncharacterized protein</fullName>
    </submittedName>
</protein>
<dbReference type="EMBL" id="MN739976">
    <property type="protein sequence ID" value="QHT81030.1"/>
    <property type="molecule type" value="Genomic_DNA"/>
</dbReference>